<feature type="compositionally biased region" description="Low complexity" evidence="1">
    <location>
        <begin position="1649"/>
        <end position="1666"/>
    </location>
</feature>
<feature type="region of interest" description="Disordered" evidence="1">
    <location>
        <begin position="1642"/>
        <end position="1666"/>
    </location>
</feature>
<feature type="region of interest" description="Disordered" evidence="1">
    <location>
        <begin position="621"/>
        <end position="640"/>
    </location>
</feature>
<dbReference type="OrthoDB" id="7537227at2759"/>
<dbReference type="Proteomes" id="UP001165121">
    <property type="component" value="Unassembled WGS sequence"/>
</dbReference>
<gene>
    <name evidence="2" type="ORF">Pfra01_002504500</name>
</gene>
<evidence type="ECO:0000313" key="3">
    <source>
        <dbReference type="Proteomes" id="UP001165121"/>
    </source>
</evidence>
<reference evidence="2" key="1">
    <citation type="submission" date="2023-04" db="EMBL/GenBank/DDBJ databases">
        <title>Phytophthora fragariaefolia NBRC 109709.</title>
        <authorList>
            <person name="Ichikawa N."/>
            <person name="Sato H."/>
            <person name="Tonouchi N."/>
        </authorList>
    </citation>
    <scope>NUCLEOTIDE SEQUENCE</scope>
    <source>
        <strain evidence="2">NBRC 109709</strain>
    </source>
</reference>
<name>A0A9W6YAS1_9STRA</name>
<dbReference type="InterPro" id="IPR016024">
    <property type="entry name" value="ARM-type_fold"/>
</dbReference>
<feature type="compositionally biased region" description="Basic and acidic residues" evidence="1">
    <location>
        <begin position="90"/>
        <end position="105"/>
    </location>
</feature>
<feature type="region of interest" description="Disordered" evidence="1">
    <location>
        <begin position="1927"/>
        <end position="1985"/>
    </location>
</feature>
<dbReference type="InterPro" id="IPR011989">
    <property type="entry name" value="ARM-like"/>
</dbReference>
<sequence>MTINPPKCAVNMEQRLAALRRDQEIDGLRVYLIKYNLFPRNRDPHNSPIRLEELKELVKHWKLHRQRGFWRDHPDKDDLVRALLQHIKSEATSKKRRQEAQDKYRSKTLSGADDGSPGKLRDLTTFFGGGNASGAGEGDQSGGEIEREQAVSVAKKKNFGGDLFYQRGDYDEGLIYLSRIDKSRFQSESHNPCQDLLTTSASAPTPLTRLLLGSDANSKHKNGNFASAGDKEVAKEINQMPAVTLSPILSGAVNTALVTKNMKLKSVEGLFSISCHKGYEAQLLREGALGTLSNLLKQDDPAIRLYAAAAILNLTHYVPVPVSPLHTPLKKTPSHASSSAQSAMAPSQTTRDLYAKMIDENVISALLDLAHTPHPTVKALCARALLRFTIDEAHHFAMVHDGVVTALSQIMTTMGTTITSFLAAPNDVKLLCVLALVNLSDVPRAVTCDALLSTIVALARHGDAATRKICAQAVLNLSILPTTRGVIVDEGAVAALEVLTSVAMKSPLQITLLETITCTLCNLAAVKTNQDALTKNSALNILSDILTNVGAELRRMQETVRADSDSAEGEAAVISLLCTVRRNCVNAIAMLCCNPKLHVRIRNASFIPKLLNILRKDGCDEQEDDYSDDDDHKVSNGDDRSVAVPFSAQPVGIDPETEKFVIVALANLALDDRCRPTLVQDGAVPIFLGLLHAPDLANSSNTDGQQNESKTDNQNDKQVAALLLKLDCVTALSNLLLHPANFQALVDAGVVPAFLDLIRNEETTAPGASNSCKEIQKACVYAMLGLAKDPGMKTRLAEATKKRFDGKETSDQVGAIPTMLAFASRNLANAELCGVCISFLHHLSSRSENHDLLYYEGAVGLLVRVLQKPSSAETPTTIYKVWLDCLATLAHLASHAVRRPSLLDDGVLDAIQHFLIISAADQRPRDSLTDRSIIKAQYAASQIVYKLHEICSGSVVPPGLGPGPVNTPAFFACLLLLATQSASKNSRLSKSTVALQQRTARRTALTIAKVALAVPQGPRLLAEHADIPPALNMVMRTGIHEAQVCAAIALCNLAAERPTPAKGKPLPRVWRDATVDDFIVITLLRVNSLQTKGICAKALFNLLTHEDARDQLMRDGVLYALLKLARIESDSIRDLALRALYNISLDPKKTSQLLEMELIRILAKMYQADLTKTMKRLMVGIFRNISSVSCTDSGIPTTSGCADENKGSEGVASTVRHVELQMLQEGVLGVLKNLAKVRDPEMKLYVANVLYNISCATDSRVAEILVQDESNVLGILVAELKSESRDVRKYAAKTLANLSASSVAVQIMTNDATSGVVSVINDAMKGGKTKTGPTSTGGSSMPSSICVETSCACVFALRNLFSLEMNQRKFIACNGLPTLSSLLTSPVMVAEIPTLRVATDMICSLAKLNVGFVGSTTSHDGDLSYEERLVKDGIVRALVAIAKGAMDGSVTRAEENAACMNIVTSLSSLSIHSRCHDGMLRDGVLDALALLCATNASDARAPFKGLIGVRGEAFALHCMVVIRNLSRQEDPPQSSLSGPPSIDSDGGDIRLLTTKAEDVRTHRLTSQTALVPIVLTLSQSTSSQTREHVVVTLYNLARLRRSKRQLIKNDGVKVLLRLGTSAVFPFQHHVCALALQALSTQSPPPIPAQQPSNSDPAEAAAAVTASAADWDEPHVNKVVQEGIVAAIAALADSHQHDLLLSVSTKLHVVVNPPAAMLEPVTLLRTTNRAMEQRGAPPDWAKVLITDLASWPEIEVGSSRTTAIRVDSSLTMGALSSNVQEEDQAEDSYSDASDDESASRQKNSQLGKSGGKLLGPSSVVSPKKQTQPVNRSTLALPRTCSSDAVLGWFQLLADPKPEKVRINVEYELAGRRAITPTPASSSMPLSASLGDELPKLRPESAPEAPTEDGTKLAGKLCTAGQSALNQARQDVVSRATPTTSTHWRSTSNAVHRGNVHVDIGANQQKSPVTPVKRRSHQLEPLPTANG</sequence>
<keyword evidence="3" id="KW-1185">Reference proteome</keyword>
<organism evidence="2 3">
    <name type="scientific">Phytophthora fragariaefolia</name>
    <dbReference type="NCBI Taxonomy" id="1490495"/>
    <lineage>
        <taxon>Eukaryota</taxon>
        <taxon>Sar</taxon>
        <taxon>Stramenopiles</taxon>
        <taxon>Oomycota</taxon>
        <taxon>Peronosporomycetes</taxon>
        <taxon>Peronosporales</taxon>
        <taxon>Peronosporaceae</taxon>
        <taxon>Phytophthora</taxon>
    </lineage>
</organism>
<dbReference type="PANTHER" id="PTHR23315:SF7">
    <property type="entry name" value="U-BOX DOMAIN-CONTAINING PROTEIN 4"/>
    <property type="match status" value="1"/>
</dbReference>
<feature type="compositionally biased region" description="Acidic residues" evidence="1">
    <location>
        <begin position="1779"/>
        <end position="1795"/>
    </location>
</feature>
<evidence type="ECO:0000313" key="2">
    <source>
        <dbReference type="EMBL" id="GMF58375.1"/>
    </source>
</evidence>
<accession>A0A9W6YAS1</accession>
<dbReference type="EMBL" id="BSXT01004650">
    <property type="protein sequence ID" value="GMF58375.1"/>
    <property type="molecule type" value="Genomic_DNA"/>
</dbReference>
<dbReference type="PANTHER" id="PTHR23315">
    <property type="entry name" value="U BOX DOMAIN-CONTAINING"/>
    <property type="match status" value="1"/>
</dbReference>
<proteinExistence type="predicted"/>
<feature type="compositionally biased region" description="Basic and acidic residues" evidence="1">
    <location>
        <begin position="630"/>
        <end position="640"/>
    </location>
</feature>
<feature type="region of interest" description="Disordered" evidence="1">
    <location>
        <begin position="1774"/>
        <end position="1833"/>
    </location>
</feature>
<feature type="region of interest" description="Disordered" evidence="1">
    <location>
        <begin position="1874"/>
        <end position="1909"/>
    </location>
</feature>
<comment type="caution">
    <text evidence="2">The sequence shown here is derived from an EMBL/GenBank/DDBJ whole genome shotgun (WGS) entry which is preliminary data.</text>
</comment>
<dbReference type="SMART" id="SM00185">
    <property type="entry name" value="ARM"/>
    <property type="match status" value="13"/>
</dbReference>
<feature type="region of interest" description="Disordered" evidence="1">
    <location>
        <begin position="90"/>
        <end position="147"/>
    </location>
</feature>
<dbReference type="Gene3D" id="1.25.10.10">
    <property type="entry name" value="Leucine-rich Repeat Variant"/>
    <property type="match status" value="6"/>
</dbReference>
<feature type="compositionally biased region" description="Gly residues" evidence="1">
    <location>
        <begin position="127"/>
        <end position="141"/>
    </location>
</feature>
<dbReference type="SUPFAM" id="SSF48371">
    <property type="entry name" value="ARM repeat"/>
    <property type="match status" value="4"/>
</dbReference>
<feature type="compositionally biased region" description="Polar residues" evidence="1">
    <location>
        <begin position="1934"/>
        <end position="1948"/>
    </location>
</feature>
<feature type="compositionally biased region" description="Low complexity" evidence="1">
    <location>
        <begin position="1874"/>
        <end position="1888"/>
    </location>
</feature>
<feature type="compositionally biased region" description="Polar residues" evidence="1">
    <location>
        <begin position="1822"/>
        <end position="1832"/>
    </location>
</feature>
<dbReference type="InterPro" id="IPR000225">
    <property type="entry name" value="Armadillo"/>
</dbReference>
<evidence type="ECO:0000256" key="1">
    <source>
        <dbReference type="SAM" id="MobiDB-lite"/>
    </source>
</evidence>
<protein>
    <submittedName>
        <fullName evidence="2">Unnamed protein product</fullName>
    </submittedName>
</protein>